<dbReference type="OrthoDB" id="100605at2"/>
<sequence length="866" mass="95382">MPAENLTREEARERAAALGVDLYDVTLDLTTGSTTFASTTVVRFSATEGASTFIDLIAPAVRTVTLNGRPLDPAEVFADSRIALDGLAAENELRVEAECAYTHTGEGLHRFVDPVDDEVYLYSQFEVADSRRVFAVFEQPDLKATFRFTVTAPDHWTVVSNSPTPEPVPVADDAAAVPSAVWAFEPTPVLSSYVTAVVAGPYHRETGELTSADGRTIPLGVYCRRSLAPHLDTENILDITRSGFAFYEEAFDRPYPFAKYDQLFVPEFNAGAMENAGAVTFRESYVFRSKVPEATVERRAVTILHELAHMWFGDLVTMRWWDDLWLNESFAEYASTLATAEATRWTTAWTTFSSMEKSWAYRQDQLPSTHPIVADIRDLADVEVNFDGITYAKGASVLRQLVAWVGRDHFFEGVRQYFATHAFGNTTLADLLAELEAASGRDLSEWSGQWLQQAGVTLLRPELETDGDDVLTSFAVRQEVPAEHPVQRPHRLAIGGYDLVERDGETRLERTVRVELDVDGERTEVPELVGRPRPALVLVNDDDFAYAKVRLDPRSLETATARLGSFTESLPRTLVWAAAWDMTRDGEWAARDFVDLVLGNLAHETDSSVVQVLLRQLSGALDAYVAEEHREATSVAAADRLWDLVQGAAPGSDAQLQLTKAFAAHAWTPEQLDVVAALHSGERSLEGLTIDTDLRWELLTALAAGGRADADAIEAALAEDRTATGQRAAAAARAAVPTPEAKAEAWRTMVEDDTLPNALLESSIAGFTSVHDRSLLLPYVDRYFDSLEHVWTTRGNDMAQDVAQGLYPSELAAHPGVDLLARTDAWLEGLGDRLPGLRRMVAENRDAVRRALAAQERDRARDTAGA</sequence>
<accession>A0A512DC11</accession>
<keyword evidence="6 17" id="KW-0031">Aminopeptidase</keyword>
<evidence type="ECO:0000313" key="17">
    <source>
        <dbReference type="EMBL" id="GEO34018.1"/>
    </source>
</evidence>
<dbReference type="PRINTS" id="PR00756">
    <property type="entry name" value="ALADIPTASE"/>
</dbReference>
<comment type="caution">
    <text evidence="17">The sequence shown here is derived from an EMBL/GenBank/DDBJ whole genome shotgun (WGS) entry which is preliminary data.</text>
</comment>
<name>A0A512DC11_9CELL</name>
<dbReference type="CDD" id="cd09602">
    <property type="entry name" value="M1_APN"/>
    <property type="match status" value="1"/>
</dbReference>
<evidence type="ECO:0000256" key="4">
    <source>
        <dbReference type="ARBA" id="ARBA00012564"/>
    </source>
</evidence>
<dbReference type="InterPro" id="IPR014782">
    <property type="entry name" value="Peptidase_M1_dom"/>
</dbReference>
<dbReference type="GO" id="GO:0006508">
    <property type="term" value="P:proteolysis"/>
    <property type="evidence" value="ECO:0007669"/>
    <property type="project" value="UniProtKB-KW"/>
</dbReference>
<dbReference type="GO" id="GO:0043171">
    <property type="term" value="P:peptide catabolic process"/>
    <property type="evidence" value="ECO:0007669"/>
    <property type="project" value="TreeGrafter"/>
</dbReference>
<evidence type="ECO:0000256" key="11">
    <source>
        <dbReference type="ARBA" id="ARBA00023049"/>
    </source>
</evidence>
<dbReference type="AlphaFoldDB" id="A0A512DC11"/>
<feature type="domain" description="Aminopeptidase N-like N-terminal" evidence="16">
    <location>
        <begin position="93"/>
        <end position="194"/>
    </location>
</feature>
<evidence type="ECO:0000256" key="7">
    <source>
        <dbReference type="ARBA" id="ARBA00022670"/>
    </source>
</evidence>
<keyword evidence="10" id="KW-0862">Zinc</keyword>
<dbReference type="FunFam" id="2.60.40.1730:FF:000010">
    <property type="entry name" value="Putative aminopeptidase N"/>
    <property type="match status" value="1"/>
</dbReference>
<evidence type="ECO:0000256" key="12">
    <source>
        <dbReference type="ARBA" id="ARBA00029811"/>
    </source>
</evidence>
<keyword evidence="9" id="KW-0378">Hydrolase</keyword>
<dbReference type="Proteomes" id="UP000321181">
    <property type="component" value="Unassembled WGS sequence"/>
</dbReference>
<dbReference type="InterPro" id="IPR001930">
    <property type="entry name" value="Peptidase_M1"/>
</dbReference>
<dbReference type="InterPro" id="IPR027268">
    <property type="entry name" value="Peptidase_M4/M1_CTD_sf"/>
</dbReference>
<dbReference type="GO" id="GO:0016020">
    <property type="term" value="C:membrane"/>
    <property type="evidence" value="ECO:0007669"/>
    <property type="project" value="TreeGrafter"/>
</dbReference>
<dbReference type="Pfam" id="PF11838">
    <property type="entry name" value="ERAP1_C"/>
    <property type="match status" value="1"/>
</dbReference>
<dbReference type="PANTHER" id="PTHR11533:SF174">
    <property type="entry name" value="PUROMYCIN-SENSITIVE AMINOPEPTIDASE-RELATED"/>
    <property type="match status" value="1"/>
</dbReference>
<evidence type="ECO:0000259" key="14">
    <source>
        <dbReference type="Pfam" id="PF01433"/>
    </source>
</evidence>
<reference evidence="17 18" key="1">
    <citation type="submission" date="2019-07" db="EMBL/GenBank/DDBJ databases">
        <title>Whole genome shotgun sequence of Cellulomonas aerilata NBRC 106308.</title>
        <authorList>
            <person name="Hosoyama A."/>
            <person name="Uohara A."/>
            <person name="Ohji S."/>
            <person name="Ichikawa N."/>
        </authorList>
    </citation>
    <scope>NUCLEOTIDE SEQUENCE [LARGE SCALE GENOMIC DNA]</scope>
    <source>
        <strain evidence="17 18">NBRC 106308</strain>
    </source>
</reference>
<evidence type="ECO:0000256" key="5">
    <source>
        <dbReference type="ARBA" id="ARBA00015611"/>
    </source>
</evidence>
<dbReference type="InterPro" id="IPR045357">
    <property type="entry name" value="Aminopeptidase_N-like_N"/>
</dbReference>
<evidence type="ECO:0000259" key="15">
    <source>
        <dbReference type="Pfam" id="PF11838"/>
    </source>
</evidence>
<evidence type="ECO:0000256" key="1">
    <source>
        <dbReference type="ARBA" id="ARBA00000098"/>
    </source>
</evidence>
<dbReference type="GO" id="GO:0005615">
    <property type="term" value="C:extracellular space"/>
    <property type="evidence" value="ECO:0007669"/>
    <property type="project" value="TreeGrafter"/>
</dbReference>
<dbReference type="Pfam" id="PF01433">
    <property type="entry name" value="Peptidase_M1"/>
    <property type="match status" value="1"/>
</dbReference>
<dbReference type="SUPFAM" id="SSF63737">
    <property type="entry name" value="Leukotriene A4 hydrolase N-terminal domain"/>
    <property type="match status" value="1"/>
</dbReference>
<dbReference type="EMBL" id="BJYY01000013">
    <property type="protein sequence ID" value="GEO34018.1"/>
    <property type="molecule type" value="Genomic_DNA"/>
</dbReference>
<evidence type="ECO:0000256" key="9">
    <source>
        <dbReference type="ARBA" id="ARBA00022801"/>
    </source>
</evidence>
<evidence type="ECO:0000256" key="3">
    <source>
        <dbReference type="ARBA" id="ARBA00010136"/>
    </source>
</evidence>
<dbReference type="GO" id="GO:0070006">
    <property type="term" value="F:metalloaminopeptidase activity"/>
    <property type="evidence" value="ECO:0007669"/>
    <property type="project" value="TreeGrafter"/>
</dbReference>
<gene>
    <name evidence="17" type="ORF">CAE01nite_17430</name>
</gene>
<comment type="similarity">
    <text evidence="3">Belongs to the peptidase M1 family.</text>
</comment>
<dbReference type="Gene3D" id="1.10.390.10">
    <property type="entry name" value="Neutral Protease Domain 2"/>
    <property type="match status" value="1"/>
</dbReference>
<dbReference type="GO" id="GO:0016285">
    <property type="term" value="F:alanyl aminopeptidase activity"/>
    <property type="evidence" value="ECO:0007669"/>
    <property type="project" value="UniProtKB-EC"/>
</dbReference>
<dbReference type="SUPFAM" id="SSF55486">
    <property type="entry name" value="Metalloproteases ('zincins'), catalytic domain"/>
    <property type="match status" value="1"/>
</dbReference>
<organism evidence="17 18">
    <name type="scientific">Cellulomonas aerilata</name>
    <dbReference type="NCBI Taxonomy" id="515326"/>
    <lineage>
        <taxon>Bacteria</taxon>
        <taxon>Bacillati</taxon>
        <taxon>Actinomycetota</taxon>
        <taxon>Actinomycetes</taxon>
        <taxon>Micrococcales</taxon>
        <taxon>Cellulomonadaceae</taxon>
        <taxon>Cellulomonas</taxon>
    </lineage>
</organism>
<feature type="domain" description="ERAP1-like C-terminal" evidence="15">
    <location>
        <begin position="536"/>
        <end position="850"/>
    </location>
</feature>
<dbReference type="GO" id="GO:0008270">
    <property type="term" value="F:zinc ion binding"/>
    <property type="evidence" value="ECO:0007669"/>
    <property type="project" value="InterPro"/>
</dbReference>
<evidence type="ECO:0000256" key="13">
    <source>
        <dbReference type="ARBA" id="ARBA00031533"/>
    </source>
</evidence>
<keyword evidence="8" id="KW-0479">Metal-binding</keyword>
<dbReference type="InterPro" id="IPR024571">
    <property type="entry name" value="ERAP1-like_C_dom"/>
</dbReference>
<dbReference type="PANTHER" id="PTHR11533">
    <property type="entry name" value="PROTEASE M1 ZINC METALLOPROTEASE"/>
    <property type="match status" value="1"/>
</dbReference>
<dbReference type="RefSeq" id="WP_146902926.1">
    <property type="nucleotide sequence ID" value="NZ_BAAARM010000003.1"/>
</dbReference>
<protein>
    <recommendedName>
        <fullName evidence="5">Aminopeptidase N</fullName>
        <ecNumber evidence="4">3.4.11.2</ecNumber>
    </recommendedName>
    <alternativeName>
        <fullName evidence="12">Alanine aminopeptidase</fullName>
    </alternativeName>
    <alternativeName>
        <fullName evidence="13">Lysyl aminopeptidase</fullName>
    </alternativeName>
</protein>
<evidence type="ECO:0000256" key="2">
    <source>
        <dbReference type="ARBA" id="ARBA00001947"/>
    </source>
</evidence>
<comment type="cofactor">
    <cofactor evidence="2">
        <name>Zn(2+)</name>
        <dbReference type="ChEBI" id="CHEBI:29105"/>
    </cofactor>
</comment>
<dbReference type="NCBIfam" id="TIGR02412">
    <property type="entry name" value="pepN_strep_liv"/>
    <property type="match status" value="1"/>
</dbReference>
<feature type="domain" description="Peptidase M1 membrane alanine aminopeptidase" evidence="14">
    <location>
        <begin position="237"/>
        <end position="450"/>
    </location>
</feature>
<keyword evidence="11" id="KW-0482">Metalloprotease</keyword>
<keyword evidence="18" id="KW-1185">Reference proteome</keyword>
<proteinExistence type="inferred from homology"/>
<dbReference type="InterPro" id="IPR050344">
    <property type="entry name" value="Peptidase_M1_aminopeptidases"/>
</dbReference>
<dbReference type="GO" id="GO:0005737">
    <property type="term" value="C:cytoplasm"/>
    <property type="evidence" value="ECO:0007669"/>
    <property type="project" value="TreeGrafter"/>
</dbReference>
<evidence type="ECO:0000259" key="16">
    <source>
        <dbReference type="Pfam" id="PF17900"/>
    </source>
</evidence>
<evidence type="ECO:0000256" key="6">
    <source>
        <dbReference type="ARBA" id="ARBA00022438"/>
    </source>
</evidence>
<dbReference type="GO" id="GO:0042277">
    <property type="term" value="F:peptide binding"/>
    <property type="evidence" value="ECO:0007669"/>
    <property type="project" value="TreeGrafter"/>
</dbReference>
<keyword evidence="7" id="KW-0645">Protease</keyword>
<dbReference type="InterPro" id="IPR012778">
    <property type="entry name" value="Pept_M1_aminopeptidase"/>
</dbReference>
<dbReference type="Pfam" id="PF17900">
    <property type="entry name" value="Peptidase_M1_N"/>
    <property type="match status" value="1"/>
</dbReference>
<evidence type="ECO:0000256" key="8">
    <source>
        <dbReference type="ARBA" id="ARBA00022723"/>
    </source>
</evidence>
<comment type="catalytic activity">
    <reaction evidence="1">
        <text>Release of an N-terminal amino acid, Xaa-|-Yaa- from a peptide, amide or arylamide. Xaa is preferably Ala, but may be most amino acids including Pro (slow action). When a terminal hydrophobic residue is followed by a prolyl residue, the two may be released as an intact Xaa-Pro dipeptide.</text>
        <dbReference type="EC" id="3.4.11.2"/>
    </reaction>
</comment>
<dbReference type="InterPro" id="IPR042097">
    <property type="entry name" value="Aminopeptidase_N-like_N_sf"/>
</dbReference>
<dbReference type="EC" id="3.4.11.2" evidence="4"/>
<dbReference type="FunFam" id="1.10.390.10:FF:000004">
    <property type="entry name" value="Aminopeptidase N"/>
    <property type="match status" value="1"/>
</dbReference>
<evidence type="ECO:0000256" key="10">
    <source>
        <dbReference type="ARBA" id="ARBA00022833"/>
    </source>
</evidence>
<dbReference type="Gene3D" id="2.60.40.1730">
    <property type="entry name" value="tricorn interacting facor f3 domain"/>
    <property type="match status" value="1"/>
</dbReference>
<evidence type="ECO:0000313" key="18">
    <source>
        <dbReference type="Proteomes" id="UP000321181"/>
    </source>
</evidence>